<dbReference type="PANTHER" id="PTHR30532:SF1">
    <property type="entry name" value="IRON(3+)-HYDROXAMATE-BINDING PROTEIN FHUD"/>
    <property type="match status" value="1"/>
</dbReference>
<evidence type="ECO:0000313" key="10">
    <source>
        <dbReference type="Proteomes" id="UP000000692"/>
    </source>
</evidence>
<dbReference type="HOGENOM" id="CLU_038034_0_2_5"/>
<dbReference type="PANTHER" id="PTHR30532">
    <property type="entry name" value="IRON III DICITRATE-BINDING PERIPLASMIC PROTEIN"/>
    <property type="match status" value="1"/>
</dbReference>
<keyword evidence="6" id="KW-0175">Coiled coil</keyword>
<dbReference type="AlphaFoldDB" id="F9YB31"/>
<feature type="signal peptide" evidence="7">
    <location>
        <begin position="1"/>
        <end position="23"/>
    </location>
</feature>
<accession>F9YB31</accession>
<name>F9YB31_KETVW</name>
<organism evidence="9 10">
    <name type="scientific">Ketogulonicigenium vulgare (strain WSH-001)</name>
    <dbReference type="NCBI Taxonomy" id="759362"/>
    <lineage>
        <taxon>Bacteria</taxon>
        <taxon>Pseudomonadati</taxon>
        <taxon>Pseudomonadota</taxon>
        <taxon>Alphaproteobacteria</taxon>
        <taxon>Rhodobacterales</taxon>
        <taxon>Roseobacteraceae</taxon>
        <taxon>Ketogulonicigenium</taxon>
    </lineage>
</organism>
<evidence type="ECO:0000256" key="3">
    <source>
        <dbReference type="ARBA" id="ARBA00022448"/>
    </source>
</evidence>
<evidence type="ECO:0000256" key="6">
    <source>
        <dbReference type="SAM" id="Coils"/>
    </source>
</evidence>
<dbReference type="GO" id="GO:1901678">
    <property type="term" value="P:iron coordination entity transport"/>
    <property type="evidence" value="ECO:0007669"/>
    <property type="project" value="UniProtKB-ARBA"/>
</dbReference>
<gene>
    <name evidence="9" type="primary">fecC</name>
    <name evidence="9" type="ordered locus">KVU_PA0164</name>
</gene>
<dbReference type="Proteomes" id="UP000000692">
    <property type="component" value="Plasmid 1"/>
</dbReference>
<dbReference type="KEGG" id="kvl:KVU_PA0164"/>
<dbReference type="Gene3D" id="3.40.50.1980">
    <property type="entry name" value="Nitrogenase molybdenum iron protein domain"/>
    <property type="match status" value="2"/>
</dbReference>
<protein>
    <submittedName>
        <fullName evidence="9">Iron(III) dicitrate ABC transporter permease protein</fullName>
    </submittedName>
</protein>
<comment type="similarity">
    <text evidence="2">Belongs to the bacterial solute-binding protein 8 family.</text>
</comment>
<evidence type="ECO:0000256" key="4">
    <source>
        <dbReference type="ARBA" id="ARBA00022496"/>
    </source>
</evidence>
<proteinExistence type="inferred from homology"/>
<keyword evidence="4" id="KW-0410">Iron transport</keyword>
<keyword evidence="4" id="KW-0408">Iron</keyword>
<evidence type="ECO:0000313" key="9">
    <source>
        <dbReference type="EMBL" id="AEM42583.1"/>
    </source>
</evidence>
<dbReference type="InterPro" id="IPR051313">
    <property type="entry name" value="Bact_iron-sidero_bind"/>
</dbReference>
<keyword evidence="3" id="KW-0813">Transport</keyword>
<dbReference type="EMBL" id="CP002019">
    <property type="protein sequence ID" value="AEM42583.1"/>
    <property type="molecule type" value="Genomic_DNA"/>
</dbReference>
<dbReference type="OrthoDB" id="8370650at2"/>
<feature type="domain" description="Fe/B12 periplasmic-binding" evidence="8">
    <location>
        <begin position="45"/>
        <end position="304"/>
    </location>
</feature>
<comment type="subcellular location">
    <subcellularLocation>
        <location evidence="1">Cell envelope</location>
    </subcellularLocation>
</comment>
<dbReference type="InterPro" id="IPR002491">
    <property type="entry name" value="ABC_transptr_periplasmic_BD"/>
</dbReference>
<feature type="coiled-coil region" evidence="6">
    <location>
        <begin position="150"/>
        <end position="177"/>
    </location>
</feature>
<evidence type="ECO:0000259" key="8">
    <source>
        <dbReference type="PROSITE" id="PS50983"/>
    </source>
</evidence>
<evidence type="ECO:0000256" key="5">
    <source>
        <dbReference type="ARBA" id="ARBA00022729"/>
    </source>
</evidence>
<evidence type="ECO:0000256" key="7">
    <source>
        <dbReference type="SAM" id="SignalP"/>
    </source>
</evidence>
<reference evidence="9 10" key="1">
    <citation type="journal article" date="2011" name="J. Bacteriol.">
        <title>Complete genome sequence of the industrial strain Ketogulonicigenium vulgare WSH-001.</title>
        <authorList>
            <person name="Liu L."/>
            <person name="Li Y."/>
            <person name="Zhang J."/>
            <person name="Zhou Z."/>
            <person name="Liu J."/>
            <person name="Li X."/>
            <person name="Zhou J."/>
            <person name="Du G."/>
            <person name="Wang L."/>
            <person name="Chen J."/>
        </authorList>
    </citation>
    <scope>NUCLEOTIDE SEQUENCE [LARGE SCALE GENOMIC DNA]</scope>
    <source>
        <strain evidence="9 10">WSH-001</strain>
        <plasmid evidence="10">pKVU_100</plasmid>
    </source>
</reference>
<dbReference type="SUPFAM" id="SSF53807">
    <property type="entry name" value="Helical backbone' metal receptor"/>
    <property type="match status" value="1"/>
</dbReference>
<evidence type="ECO:0000256" key="2">
    <source>
        <dbReference type="ARBA" id="ARBA00008814"/>
    </source>
</evidence>
<dbReference type="PROSITE" id="PS50983">
    <property type="entry name" value="FE_B12_PBP"/>
    <property type="match status" value="1"/>
</dbReference>
<evidence type="ECO:0000256" key="1">
    <source>
        <dbReference type="ARBA" id="ARBA00004196"/>
    </source>
</evidence>
<dbReference type="GO" id="GO:0030288">
    <property type="term" value="C:outer membrane-bounded periplasmic space"/>
    <property type="evidence" value="ECO:0007669"/>
    <property type="project" value="TreeGrafter"/>
</dbReference>
<feature type="chain" id="PRO_5003391477" evidence="7">
    <location>
        <begin position="24"/>
        <end position="304"/>
    </location>
</feature>
<dbReference type="Pfam" id="PF01497">
    <property type="entry name" value="Peripla_BP_2"/>
    <property type="match status" value="1"/>
</dbReference>
<keyword evidence="9" id="KW-0614">Plasmid</keyword>
<sequence>MPSFTLTALCALAFACTAGVALAQDTRQVTDTKGEVTVPAQPQRVVVTDGDSILQPAVALGLPIVGASRPAFTGGFAQAIEALLPADLGYIGSTDEPNYEEVLLLDPDLILMSDDDVPDEDGMYARFSDIAPTVMIHQEQTLWKQALLDIATVTGRMAEAEALLARYEARLAEVRAVIGDAAITASVVRVRSDHVRYMAQDSSYIWDILKELGFQAPDTQEKSSDSAFVRVSLETLEVLDADFIMVLEDNGAMGDTGYTAQLKTLAAYQNLQGDLIYLPSAEYLFGNILTAFELLDLLEAHFKA</sequence>
<keyword evidence="4" id="KW-0406">Ion transport</keyword>
<dbReference type="RefSeq" id="WP_013368510.1">
    <property type="nucleotide sequence ID" value="NC_017386.1"/>
</dbReference>
<keyword evidence="5 7" id="KW-0732">Signal</keyword>
<keyword evidence="10" id="KW-1185">Reference proteome</keyword>
<geneLocation type="plasmid" evidence="10">
    <name>pKVU_100</name>
</geneLocation>